<evidence type="ECO:0000259" key="3">
    <source>
        <dbReference type="Pfam" id="PF00150"/>
    </source>
</evidence>
<dbReference type="PROSITE" id="PS51257">
    <property type="entry name" value="PROKAR_LIPOPROTEIN"/>
    <property type="match status" value="1"/>
</dbReference>
<keyword evidence="2" id="KW-0326">Glycosidase</keyword>
<organism evidence="4">
    <name type="scientific">human gut metagenome</name>
    <dbReference type="NCBI Taxonomy" id="408170"/>
    <lineage>
        <taxon>unclassified sequences</taxon>
        <taxon>metagenomes</taxon>
        <taxon>organismal metagenomes</taxon>
    </lineage>
</organism>
<feature type="non-terminal residue" evidence="4">
    <location>
        <position position="160"/>
    </location>
</feature>
<dbReference type="GO" id="GO:0004553">
    <property type="term" value="F:hydrolase activity, hydrolyzing O-glycosyl compounds"/>
    <property type="evidence" value="ECO:0007669"/>
    <property type="project" value="InterPro"/>
</dbReference>
<comment type="caution">
    <text evidence="4">The sequence shown here is derived from an EMBL/GenBank/DDBJ whole genome shotgun (WGS) entry which is preliminary data.</text>
</comment>
<gene>
    <name evidence="4" type="ORF">OBE_08547</name>
</gene>
<dbReference type="AlphaFoldDB" id="K1TPT3"/>
<evidence type="ECO:0000256" key="2">
    <source>
        <dbReference type="ARBA" id="ARBA00023295"/>
    </source>
</evidence>
<sequence>MNYKKIAAFLSAAAISVCLLISCDKSTAKKGEMRDISSETLVSEMTLGWNLGDTLDVCAADRDGDGKINEAPAEGEEVDETLWGNPKANKKVFEKIMDDGFNSVRIPITWRDHLGKAPDYIISDNWMDRVEEVVNYAYSLDMYVIINVHHDGGGDPDFGA</sequence>
<evidence type="ECO:0000313" key="4">
    <source>
        <dbReference type="EMBL" id="EKC61306.1"/>
    </source>
</evidence>
<protein>
    <submittedName>
        <fullName evidence="4">Endoglucanase</fullName>
    </submittedName>
</protein>
<reference evidence="4" key="1">
    <citation type="journal article" date="2013" name="Environ. Microbiol.">
        <title>Microbiota from the distal guts of lean and obese adolescents exhibit partial functional redundancy besides clear differences in community structure.</title>
        <authorList>
            <person name="Ferrer M."/>
            <person name="Ruiz A."/>
            <person name="Lanza F."/>
            <person name="Haange S.B."/>
            <person name="Oberbach A."/>
            <person name="Till H."/>
            <person name="Bargiela R."/>
            <person name="Campoy C."/>
            <person name="Segura M.T."/>
            <person name="Richter M."/>
            <person name="von Bergen M."/>
            <person name="Seifert J."/>
            <person name="Suarez A."/>
        </authorList>
    </citation>
    <scope>NUCLEOTIDE SEQUENCE</scope>
</reference>
<dbReference type="SUPFAM" id="SSF51445">
    <property type="entry name" value="(Trans)glycosidases"/>
    <property type="match status" value="1"/>
</dbReference>
<dbReference type="GO" id="GO:0000272">
    <property type="term" value="P:polysaccharide catabolic process"/>
    <property type="evidence" value="ECO:0007669"/>
    <property type="project" value="InterPro"/>
</dbReference>
<proteinExistence type="predicted"/>
<evidence type="ECO:0000256" key="1">
    <source>
        <dbReference type="ARBA" id="ARBA00022801"/>
    </source>
</evidence>
<dbReference type="Gene3D" id="3.20.20.80">
    <property type="entry name" value="Glycosidases"/>
    <property type="match status" value="1"/>
</dbReference>
<dbReference type="Pfam" id="PF00150">
    <property type="entry name" value="Cellulase"/>
    <property type="match status" value="1"/>
</dbReference>
<feature type="domain" description="Glycoside hydrolase family 5" evidence="3">
    <location>
        <begin position="80"/>
        <end position="151"/>
    </location>
</feature>
<dbReference type="InterPro" id="IPR001547">
    <property type="entry name" value="Glyco_hydro_5"/>
</dbReference>
<keyword evidence="1" id="KW-0378">Hydrolase</keyword>
<dbReference type="EMBL" id="AJWZ01005894">
    <property type="protein sequence ID" value="EKC61306.1"/>
    <property type="molecule type" value="Genomic_DNA"/>
</dbReference>
<dbReference type="InterPro" id="IPR017853">
    <property type="entry name" value="GH"/>
</dbReference>
<accession>K1TPT3</accession>
<name>K1TPT3_9ZZZZ</name>